<gene>
    <name evidence="3" type="ORF">QHG74_04345</name>
</gene>
<comment type="caution">
    <text evidence="3">The sequence shown here is derived from an EMBL/GenBank/DDBJ whole genome shotgun (WGS) entry which is preliminary data.</text>
</comment>
<evidence type="ECO:0000259" key="1">
    <source>
        <dbReference type="Pfam" id="PF01609"/>
    </source>
</evidence>
<dbReference type="InterPro" id="IPR051698">
    <property type="entry name" value="Transposase_11-like"/>
</dbReference>
<dbReference type="InterPro" id="IPR002559">
    <property type="entry name" value="Transposase_11"/>
</dbReference>
<dbReference type="Pfam" id="PF01609">
    <property type="entry name" value="DDE_Tnp_1"/>
    <property type="match status" value="1"/>
</dbReference>
<dbReference type="Proteomes" id="UP001292913">
    <property type="component" value="Unassembled WGS sequence"/>
</dbReference>
<keyword evidence="4" id="KW-1185">Reference proteome</keyword>
<dbReference type="PANTHER" id="PTHR30298:SF0">
    <property type="entry name" value="PROTEIN YBFL-RELATED"/>
    <property type="match status" value="1"/>
</dbReference>
<dbReference type="InterPro" id="IPR047647">
    <property type="entry name" value="ISAs1_transpos"/>
</dbReference>
<dbReference type="InterPro" id="IPR032806">
    <property type="entry name" value="YbfD_N"/>
</dbReference>
<name>A0ABU5HMX1_9BACE</name>
<dbReference type="EMBL" id="JARZAK010000002">
    <property type="protein sequence ID" value="MDY7256943.1"/>
    <property type="molecule type" value="Genomic_DNA"/>
</dbReference>
<evidence type="ECO:0000259" key="2">
    <source>
        <dbReference type="Pfam" id="PF13808"/>
    </source>
</evidence>
<reference evidence="3 4" key="1">
    <citation type="submission" date="2023-04" db="EMBL/GenBank/DDBJ databases">
        <title>Bacteroides pacosi sp. nov., isolated from the fecal material of an alpaca.</title>
        <authorList>
            <person name="Miller S."/>
            <person name="Hendry M."/>
            <person name="King J."/>
            <person name="Sankaranarayanan K."/>
            <person name="Lawson P.A."/>
        </authorList>
    </citation>
    <scope>NUCLEOTIDE SEQUENCE [LARGE SCALE GENOMIC DNA]</scope>
    <source>
        <strain evidence="3 4">A2-P53</strain>
    </source>
</reference>
<dbReference type="NCBIfam" id="NF033564">
    <property type="entry name" value="transpos_ISAs1"/>
    <property type="match status" value="1"/>
</dbReference>
<sequence>MTIQAFSEIIPDVRNEKNKIYQSNELVFISIVSVICGADTWNEIESFAKTHEDYFKKRLPGLLSVPSHDTLSRFFSILDIEWFEECFRLWVGDICRSIPGVVAIDGKAVCNSQSKTGMKSKLYMVSAWSVSNGICLGQKKVEEKSNEITAIPELIKLLDIENCIITIDAIGCQKSIAKLIIENKADYILCAKDNQEALKERIKLNLSEDMRYYLCHAKRHFEQNEGHGRSEYRECVCIDAKNLQCFLKGWTGIKTLAMINSIRKMGDKEPVLETKYYISSLEPDPVTILKSVRSHWAVENNLHWVLDVGFREDDDRKTGNAAINFSTISKLALMLLKQSDIKLGMAGKRKTCGWDEKSRDKVIGIERITNTVNK</sequence>
<dbReference type="RefSeq" id="WP_322019263.1">
    <property type="nucleotide sequence ID" value="NZ_JARZAK010000002.1"/>
</dbReference>
<feature type="domain" description="H repeat-associated protein N-terminal" evidence="2">
    <location>
        <begin position="9"/>
        <end position="91"/>
    </location>
</feature>
<accession>A0ABU5HMX1</accession>
<proteinExistence type="predicted"/>
<feature type="domain" description="Transposase IS4-like" evidence="1">
    <location>
        <begin position="100"/>
        <end position="332"/>
    </location>
</feature>
<protein>
    <submittedName>
        <fullName evidence="3">ISAs1 family transposase</fullName>
    </submittedName>
</protein>
<dbReference type="PANTHER" id="PTHR30298">
    <property type="entry name" value="H REPEAT-ASSOCIATED PREDICTED TRANSPOSASE"/>
    <property type="match status" value="1"/>
</dbReference>
<evidence type="ECO:0000313" key="3">
    <source>
        <dbReference type="EMBL" id="MDY7256943.1"/>
    </source>
</evidence>
<dbReference type="Pfam" id="PF13808">
    <property type="entry name" value="DDE_Tnp_1_assoc"/>
    <property type="match status" value="1"/>
</dbReference>
<organism evidence="3 4">
    <name type="scientific">Bacteroides vicugnae</name>
    <dbReference type="NCBI Taxonomy" id="3037989"/>
    <lineage>
        <taxon>Bacteria</taxon>
        <taxon>Pseudomonadati</taxon>
        <taxon>Bacteroidota</taxon>
        <taxon>Bacteroidia</taxon>
        <taxon>Bacteroidales</taxon>
        <taxon>Bacteroidaceae</taxon>
        <taxon>Bacteroides</taxon>
    </lineage>
</organism>
<evidence type="ECO:0000313" key="4">
    <source>
        <dbReference type="Proteomes" id="UP001292913"/>
    </source>
</evidence>